<organism evidence="1 2">
    <name type="scientific">Pseudomonas alkylphenolica</name>
    <dbReference type="NCBI Taxonomy" id="237609"/>
    <lineage>
        <taxon>Bacteria</taxon>
        <taxon>Pseudomonadati</taxon>
        <taxon>Pseudomonadota</taxon>
        <taxon>Gammaproteobacteria</taxon>
        <taxon>Pseudomonadales</taxon>
        <taxon>Pseudomonadaceae</taxon>
        <taxon>Pseudomonas</taxon>
    </lineage>
</organism>
<evidence type="ECO:0000313" key="1">
    <source>
        <dbReference type="EMBL" id="AIL62210.1"/>
    </source>
</evidence>
<gene>
    <name evidence="1" type="ORF">PSAKL28_30200</name>
</gene>
<evidence type="ECO:0000313" key="2">
    <source>
        <dbReference type="Proteomes" id="UP000028931"/>
    </source>
</evidence>
<accession>A0A077FC69</accession>
<name>A0A077FC69_9PSED</name>
<dbReference type="EMBL" id="CP009048">
    <property type="protein sequence ID" value="AIL62210.1"/>
    <property type="molecule type" value="Genomic_DNA"/>
</dbReference>
<reference evidence="1 2" key="1">
    <citation type="submission" date="2014-07" db="EMBL/GenBank/DDBJ databases">
        <authorList>
            <person name="Lee K."/>
            <person name="Lim J.Y."/>
            <person name="Hwang I."/>
        </authorList>
    </citation>
    <scope>NUCLEOTIDE SEQUENCE [LARGE SCALE GENOMIC DNA]</scope>
    <source>
        <strain evidence="1 2">KL28</strain>
    </source>
</reference>
<dbReference type="AlphaFoldDB" id="A0A077FC69"/>
<proteinExistence type="predicted"/>
<dbReference type="Proteomes" id="UP000028931">
    <property type="component" value="Chromosome"/>
</dbReference>
<dbReference type="KEGG" id="palk:PSAKL28_30200"/>
<dbReference type="HOGENOM" id="CLU_1833468_0_0_6"/>
<sequence>MTRAEADQKLIEAQHRVDTAQRVAAQIKYDEEEATYWAEIEAYEKAQTDEEAARRRFATLFNVQIEEVHPDALCYLLREDLSDEELHVLWTAKPWEADDQEGSAYYEFEDGDLDEADGHTGRHRAFPGDDYLKWREEPDA</sequence>
<protein>
    <submittedName>
        <fullName evidence="1">Uncharacterized protein</fullName>
    </submittedName>
</protein>